<evidence type="ECO:0000313" key="2">
    <source>
        <dbReference type="Proteomes" id="UP001049518"/>
    </source>
</evidence>
<name>A0ABX8R689_9ACTN</name>
<dbReference type="InterPro" id="IPR007132">
    <property type="entry name" value="DUF346"/>
</dbReference>
<dbReference type="EMBL" id="CP059572">
    <property type="protein sequence ID" value="QXJ25764.1"/>
    <property type="molecule type" value="Genomic_DNA"/>
</dbReference>
<keyword evidence="2" id="KW-1185">Reference proteome</keyword>
<sequence length="129" mass="14373">MGTRTISLTRSPNPTYLNNRARQTGATSSCPCSGGKLRWEPGNDKVQTDDWGCDIDGPPAVFVYDKQQHAFATSKNCLQHFWWEPSSEVEHDVWGCGIESTPAGFATGNQQHVFAISQKQPLQHFWYAG</sequence>
<accession>A0ABX8R689</accession>
<dbReference type="RefSeq" id="WP_420830838.1">
    <property type="nucleotide sequence ID" value="NZ_CP059572.1"/>
</dbReference>
<dbReference type="SUPFAM" id="SSF89372">
    <property type="entry name" value="Fucose-specific lectin"/>
    <property type="match status" value="1"/>
</dbReference>
<protein>
    <submittedName>
        <fullName evidence="1">Uncharacterized protein</fullName>
    </submittedName>
</protein>
<reference evidence="1" key="1">
    <citation type="submission" date="2020-07" db="EMBL/GenBank/DDBJ databases">
        <authorList>
            <person name="Tarantini F.S."/>
            <person name="Hong K.W."/>
            <person name="Chan K.G."/>
        </authorList>
    </citation>
    <scope>NUCLEOTIDE SEQUENCE</scope>
    <source>
        <strain evidence="1">32-07</strain>
    </source>
</reference>
<evidence type="ECO:0000313" key="1">
    <source>
        <dbReference type="EMBL" id="QXJ25764.1"/>
    </source>
</evidence>
<dbReference type="Proteomes" id="UP001049518">
    <property type="component" value="Chromosome"/>
</dbReference>
<organism evidence="1 2">
    <name type="scientific">Actinomadura graeca</name>
    <dbReference type="NCBI Taxonomy" id="2750812"/>
    <lineage>
        <taxon>Bacteria</taxon>
        <taxon>Bacillati</taxon>
        <taxon>Actinomycetota</taxon>
        <taxon>Actinomycetes</taxon>
        <taxon>Streptosporangiales</taxon>
        <taxon>Thermomonosporaceae</taxon>
        <taxon>Actinomadura</taxon>
    </lineage>
</organism>
<gene>
    <name evidence="1" type="ORF">AGRA3207_007309</name>
</gene>
<dbReference type="Pfam" id="PF03984">
    <property type="entry name" value="DUF346"/>
    <property type="match status" value="1"/>
</dbReference>
<proteinExistence type="predicted"/>